<sequence>VRVEVLLGPEAPLGVGADGLLLRAPPLDAVQRHARHPAVHLPVGAGLLVPEAGRGRAAALGGGVLRRVP</sequence>
<feature type="non-terminal residue" evidence="1">
    <location>
        <position position="1"/>
    </location>
</feature>
<dbReference type="AlphaFoldDB" id="A0A061QSV2"/>
<reference evidence="1" key="1">
    <citation type="submission" date="2014-05" db="EMBL/GenBank/DDBJ databases">
        <title>The transcriptome of the halophilic microalga Tetraselmis sp. GSL018 isolated from the Great Salt Lake, Utah.</title>
        <authorList>
            <person name="Jinkerson R.E."/>
            <person name="D'Adamo S."/>
            <person name="Posewitz M.C."/>
        </authorList>
    </citation>
    <scope>NUCLEOTIDE SEQUENCE</scope>
    <source>
        <strain evidence="1">GSL018</strain>
    </source>
</reference>
<dbReference type="EMBL" id="GBEZ01025694">
    <property type="protein sequence ID" value="JAC61426.1"/>
    <property type="molecule type" value="Transcribed_RNA"/>
</dbReference>
<feature type="non-terminal residue" evidence="1">
    <location>
        <position position="69"/>
    </location>
</feature>
<organism evidence="1">
    <name type="scientific">Tetraselmis sp. GSL018</name>
    <dbReference type="NCBI Taxonomy" id="582737"/>
    <lineage>
        <taxon>Eukaryota</taxon>
        <taxon>Viridiplantae</taxon>
        <taxon>Chlorophyta</taxon>
        <taxon>core chlorophytes</taxon>
        <taxon>Chlorodendrophyceae</taxon>
        <taxon>Chlorodendrales</taxon>
        <taxon>Chlorodendraceae</taxon>
        <taxon>Tetraselmis</taxon>
    </lineage>
</organism>
<gene>
    <name evidence="1" type="ORF">TSPGSL018_26288</name>
</gene>
<protein>
    <submittedName>
        <fullName evidence="1">Uncharacterized protein</fullName>
    </submittedName>
</protein>
<name>A0A061QSV2_9CHLO</name>
<proteinExistence type="predicted"/>
<accession>A0A061QSV2</accession>
<evidence type="ECO:0000313" key="1">
    <source>
        <dbReference type="EMBL" id="JAC61426.1"/>
    </source>
</evidence>